<keyword evidence="1" id="KW-0732">Signal</keyword>
<proteinExistence type="predicted"/>
<reference evidence="3" key="1">
    <citation type="journal article" date="2022" name="Int. J. Syst. Evol. Microbiol.">
        <title>Anaeromyxobacter oryzae sp. nov., Anaeromyxobacter diazotrophicus sp. nov. and Anaeromyxobacter paludicola sp. nov., isolated from paddy soils.</title>
        <authorList>
            <person name="Itoh H."/>
            <person name="Xu Z."/>
            <person name="Mise K."/>
            <person name="Masuda Y."/>
            <person name="Ushijima N."/>
            <person name="Hayakawa C."/>
            <person name="Shiratori Y."/>
            <person name="Senoo K."/>
        </authorList>
    </citation>
    <scope>NUCLEOTIDE SEQUENCE [LARGE SCALE GENOMIC DNA]</scope>
    <source>
        <strain evidence="3">Red630</strain>
    </source>
</reference>
<evidence type="ECO:0000256" key="1">
    <source>
        <dbReference type="SAM" id="SignalP"/>
    </source>
</evidence>
<gene>
    <name evidence="2" type="ORF">AMPC_09160</name>
</gene>
<feature type="chain" id="PRO_5047355477" description="Outer membrane protein beta-barrel domain-containing protein" evidence="1">
    <location>
        <begin position="29"/>
        <end position="198"/>
    </location>
</feature>
<evidence type="ECO:0008006" key="4">
    <source>
        <dbReference type="Google" id="ProtNLM"/>
    </source>
</evidence>
<evidence type="ECO:0000313" key="2">
    <source>
        <dbReference type="EMBL" id="BDG07803.1"/>
    </source>
</evidence>
<dbReference type="Proteomes" id="UP001162734">
    <property type="component" value="Chromosome"/>
</dbReference>
<protein>
    <recommendedName>
        <fullName evidence="4">Outer membrane protein beta-barrel domain-containing protein</fullName>
    </recommendedName>
</protein>
<organism evidence="2 3">
    <name type="scientific">Anaeromyxobacter paludicola</name>
    <dbReference type="NCBI Taxonomy" id="2918171"/>
    <lineage>
        <taxon>Bacteria</taxon>
        <taxon>Pseudomonadati</taxon>
        <taxon>Myxococcota</taxon>
        <taxon>Myxococcia</taxon>
        <taxon>Myxococcales</taxon>
        <taxon>Cystobacterineae</taxon>
        <taxon>Anaeromyxobacteraceae</taxon>
        <taxon>Anaeromyxobacter</taxon>
    </lineage>
</organism>
<dbReference type="Gene3D" id="2.40.160.20">
    <property type="match status" value="1"/>
</dbReference>
<accession>A0ABM7X7H7</accession>
<keyword evidence="3" id="KW-1185">Reference proteome</keyword>
<dbReference type="SUPFAM" id="SSF56925">
    <property type="entry name" value="OMPA-like"/>
    <property type="match status" value="1"/>
</dbReference>
<dbReference type="InterPro" id="IPR011250">
    <property type="entry name" value="OMP/PagP_B-barrel"/>
</dbReference>
<sequence>MNLLAPFAKRLGPAFLAGLLLLPAVAGARAPAATGGDTTLAPGAMAWGVLGAIDIPTASGSNVGPRLIGEGMYGIGEIAPNLRLDVGPRLAFTYNGGDASLWTLDALGVGRLSYALDPRLSVYGEAGLGFGYYHWSVDVGAGSVSDSGLMFDLLIAPGVIYALGPNLNLLGEVGFWINAKSGLGTHIAIPTVGVQWKM</sequence>
<dbReference type="RefSeq" id="WP_248344735.1">
    <property type="nucleotide sequence ID" value="NZ_AP025592.1"/>
</dbReference>
<dbReference type="EMBL" id="AP025592">
    <property type="protein sequence ID" value="BDG07803.1"/>
    <property type="molecule type" value="Genomic_DNA"/>
</dbReference>
<evidence type="ECO:0000313" key="3">
    <source>
        <dbReference type="Proteomes" id="UP001162734"/>
    </source>
</evidence>
<feature type="signal peptide" evidence="1">
    <location>
        <begin position="1"/>
        <end position="28"/>
    </location>
</feature>
<name>A0ABM7X7H7_9BACT</name>